<reference evidence="15" key="1">
    <citation type="submission" date="2006-10" db="EMBL/GenBank/DDBJ databases">
        <title>A cytochrome c6A in the Charophycean alga, Closterium.</title>
        <authorList>
            <person name="Purton S."/>
        </authorList>
    </citation>
    <scope>NUCLEOTIDE SEQUENCE</scope>
</reference>
<evidence type="ECO:0000256" key="6">
    <source>
        <dbReference type="ARBA" id="ARBA00022982"/>
    </source>
</evidence>
<dbReference type="PROSITE" id="PS51007">
    <property type="entry name" value="CYTC"/>
    <property type="match status" value="1"/>
</dbReference>
<keyword evidence="4 12" id="KW-0349">Heme</keyword>
<keyword evidence="6" id="KW-0249">Electron transport</keyword>
<evidence type="ECO:0000256" key="11">
    <source>
        <dbReference type="ARBA" id="ARBA00033211"/>
    </source>
</evidence>
<evidence type="ECO:0000313" key="15">
    <source>
        <dbReference type="EMBL" id="ABK54022.1"/>
    </source>
</evidence>
<dbReference type="InterPro" id="IPR009056">
    <property type="entry name" value="Cyt_c-like_dom"/>
</dbReference>
<dbReference type="SUPFAM" id="SSF46626">
    <property type="entry name" value="Cytochrome c"/>
    <property type="match status" value="1"/>
</dbReference>
<evidence type="ECO:0000256" key="7">
    <source>
        <dbReference type="ARBA" id="ARBA00023004"/>
    </source>
</evidence>
<evidence type="ECO:0000256" key="8">
    <source>
        <dbReference type="ARBA" id="ARBA00023078"/>
    </source>
</evidence>
<dbReference type="EMBL" id="EF059984">
    <property type="protein sequence ID" value="ABK54022.1"/>
    <property type="molecule type" value="mRNA"/>
</dbReference>
<name>A0N090_9VIRI</name>
<keyword evidence="7 12" id="KW-0408">Iron</keyword>
<evidence type="ECO:0000256" key="9">
    <source>
        <dbReference type="ARBA" id="ARBA00030448"/>
    </source>
</evidence>
<comment type="similarity">
    <text evidence="2">Belongs to the cytochrome c family. PetJ subfamily.</text>
</comment>
<feature type="compositionally biased region" description="Low complexity" evidence="13">
    <location>
        <begin position="1"/>
        <end position="16"/>
    </location>
</feature>
<evidence type="ECO:0000256" key="5">
    <source>
        <dbReference type="ARBA" id="ARBA00022723"/>
    </source>
</evidence>
<accession>A0N090</accession>
<evidence type="ECO:0000256" key="13">
    <source>
        <dbReference type="SAM" id="MobiDB-lite"/>
    </source>
</evidence>
<dbReference type="GO" id="GO:0005506">
    <property type="term" value="F:iron ion binding"/>
    <property type="evidence" value="ECO:0007669"/>
    <property type="project" value="InterPro"/>
</dbReference>
<feature type="region of interest" description="Disordered" evidence="13">
    <location>
        <begin position="1"/>
        <end position="96"/>
    </location>
</feature>
<keyword evidence="5 12" id="KW-0479">Metal-binding</keyword>
<organism evidence="15">
    <name type="scientific">Closterium sp. SP-2021</name>
    <dbReference type="NCBI Taxonomy" id="2816412"/>
    <lineage>
        <taxon>Eukaryota</taxon>
        <taxon>Viridiplantae</taxon>
        <taxon>Streptophyta</taxon>
        <taxon>Zygnematophyceae</taxon>
        <taxon>Zygnematophycidae</taxon>
        <taxon>Desmidiales</taxon>
        <taxon>Closteriaceae</taxon>
        <taxon>Closterium</taxon>
        <taxon>Closterium peracerosum-strigosum-littorale complex</taxon>
    </lineage>
</organism>
<dbReference type="GO" id="GO:0020037">
    <property type="term" value="F:heme binding"/>
    <property type="evidence" value="ECO:0007669"/>
    <property type="project" value="InterPro"/>
</dbReference>
<keyword evidence="8" id="KW-0793">Thylakoid</keyword>
<dbReference type="FunFam" id="1.10.760.10:FF:000021">
    <property type="entry name" value="Cytochrome c6, chloroplastic"/>
    <property type="match status" value="1"/>
</dbReference>
<keyword evidence="3" id="KW-0813">Transport</keyword>
<feature type="domain" description="Cytochrome c" evidence="14">
    <location>
        <begin position="125"/>
        <end position="217"/>
    </location>
</feature>
<evidence type="ECO:0000256" key="3">
    <source>
        <dbReference type="ARBA" id="ARBA00022448"/>
    </source>
</evidence>
<dbReference type="InterPro" id="IPR036909">
    <property type="entry name" value="Cyt_c-like_dom_sf"/>
</dbReference>
<evidence type="ECO:0000256" key="1">
    <source>
        <dbReference type="ARBA" id="ARBA00002347"/>
    </source>
</evidence>
<dbReference type="PANTHER" id="PTHR34688:SF2">
    <property type="entry name" value="CYTOCHROME C6, CHLOROPLASTIC"/>
    <property type="match status" value="1"/>
</dbReference>
<evidence type="ECO:0000259" key="14">
    <source>
        <dbReference type="PROSITE" id="PS51007"/>
    </source>
</evidence>
<evidence type="ECO:0000256" key="2">
    <source>
        <dbReference type="ARBA" id="ARBA00009650"/>
    </source>
</evidence>
<proteinExistence type="evidence at transcript level"/>
<dbReference type="Gene3D" id="1.10.760.10">
    <property type="entry name" value="Cytochrome c-like domain"/>
    <property type="match status" value="1"/>
</dbReference>
<feature type="compositionally biased region" description="Low complexity" evidence="13">
    <location>
        <begin position="46"/>
        <end position="66"/>
    </location>
</feature>
<sequence>MAVASAVPPLSASAALTRKSDKPSIRSQCIVAPRQRASVNAPSATSSPVVPHQPVQQPQQSSSASPPSSPSPSIPSCHHHNPQQPSLQHHTDTQRHSLTSMAACAAAVLSATLLLQQPALAQDSAPPSPTEAVFARTCAGCHAGGGNLLKPGAGLSLADLERNGLSSVEDIARVTALSVGRMPGYGEDCKPRGQCTFGPRLSADVIRQLAEYTLAQAQAGWP</sequence>
<gene>
    <name evidence="15" type="primary">CYC4</name>
</gene>
<dbReference type="PANTHER" id="PTHR34688">
    <property type="entry name" value="CYTOCHROME C6, CHLOROPLASTIC"/>
    <property type="match status" value="1"/>
</dbReference>
<comment type="function">
    <text evidence="1">Functions as an electron carrier between membrane-bound cytochrome b6-f and photosystem I in oxygenic photosynthesis.</text>
</comment>
<evidence type="ECO:0000256" key="4">
    <source>
        <dbReference type="ARBA" id="ARBA00022617"/>
    </source>
</evidence>
<dbReference type="InterPro" id="IPR023655">
    <property type="entry name" value="Cyt_C6"/>
</dbReference>
<protein>
    <recommendedName>
        <fullName evidence="11">Cytochrome c-553</fullName>
    </recommendedName>
    <alternativeName>
        <fullName evidence="10">Cytochrome c553</fullName>
    </alternativeName>
    <alternativeName>
        <fullName evidence="9">Soluble cytochrome f</fullName>
    </alternativeName>
</protein>
<evidence type="ECO:0000256" key="10">
    <source>
        <dbReference type="ARBA" id="ARBA00031247"/>
    </source>
</evidence>
<evidence type="ECO:0000256" key="12">
    <source>
        <dbReference type="PROSITE-ProRule" id="PRU00433"/>
    </source>
</evidence>
<dbReference type="GO" id="GO:0009055">
    <property type="term" value="F:electron transfer activity"/>
    <property type="evidence" value="ECO:0007669"/>
    <property type="project" value="InterPro"/>
</dbReference>
<dbReference type="AlphaFoldDB" id="A0N090"/>